<proteinExistence type="predicted"/>
<dbReference type="PANTHER" id="PTHR43471">
    <property type="entry name" value="ABC TRANSPORTER PERMEASE"/>
    <property type="match status" value="1"/>
</dbReference>
<keyword evidence="1" id="KW-1133">Transmembrane helix</keyword>
<feature type="transmembrane region" description="Helical" evidence="1">
    <location>
        <begin position="135"/>
        <end position="157"/>
    </location>
</feature>
<feature type="transmembrane region" description="Helical" evidence="1">
    <location>
        <begin position="205"/>
        <end position="228"/>
    </location>
</feature>
<dbReference type="Pfam" id="PF12679">
    <property type="entry name" value="ABC2_membrane_2"/>
    <property type="match status" value="1"/>
</dbReference>
<evidence type="ECO:0000313" key="3">
    <source>
        <dbReference type="Proteomes" id="UP000318422"/>
    </source>
</evidence>
<name>A0A4Y4CVH5_ZOORA</name>
<evidence type="ECO:0000313" key="2">
    <source>
        <dbReference type="EMBL" id="GEC94590.1"/>
    </source>
</evidence>
<feature type="transmembrane region" description="Helical" evidence="1">
    <location>
        <begin position="50"/>
        <end position="71"/>
    </location>
</feature>
<dbReference type="Proteomes" id="UP000318422">
    <property type="component" value="Unassembled WGS sequence"/>
</dbReference>
<dbReference type="GO" id="GO:0005886">
    <property type="term" value="C:plasma membrane"/>
    <property type="evidence" value="ECO:0007669"/>
    <property type="project" value="UniProtKB-SubCell"/>
</dbReference>
<reference evidence="2 3" key="1">
    <citation type="submission" date="2019-06" db="EMBL/GenBank/DDBJ databases">
        <title>Whole genome shotgun sequence of Zoogloea ramigera NBRC 15342.</title>
        <authorList>
            <person name="Hosoyama A."/>
            <person name="Uohara A."/>
            <person name="Ohji S."/>
            <person name="Ichikawa N."/>
        </authorList>
    </citation>
    <scope>NUCLEOTIDE SEQUENCE [LARGE SCALE GENOMIC DNA]</scope>
    <source>
        <strain evidence="2 3">NBRC 15342</strain>
    </source>
</reference>
<feature type="transmembrane region" description="Helical" evidence="1">
    <location>
        <begin position="169"/>
        <end position="193"/>
    </location>
</feature>
<dbReference type="EMBL" id="BJNV01000007">
    <property type="protein sequence ID" value="GEC94590.1"/>
    <property type="molecule type" value="Genomic_DNA"/>
</dbReference>
<dbReference type="PANTHER" id="PTHR43471:SF1">
    <property type="entry name" value="ABC TRANSPORTER PERMEASE PROTEIN NOSY-RELATED"/>
    <property type="match status" value="1"/>
</dbReference>
<protein>
    <submittedName>
        <fullName evidence="2">ABC transporter permease</fullName>
    </submittedName>
</protein>
<keyword evidence="1" id="KW-0812">Transmembrane</keyword>
<dbReference type="GO" id="GO:0140359">
    <property type="term" value="F:ABC-type transporter activity"/>
    <property type="evidence" value="ECO:0007669"/>
    <property type="project" value="InterPro"/>
</dbReference>
<accession>A0A4Y4CVH5</accession>
<keyword evidence="1" id="KW-0472">Membrane</keyword>
<evidence type="ECO:0000256" key="1">
    <source>
        <dbReference type="SAM" id="Phobius"/>
    </source>
</evidence>
<organism evidence="2 3">
    <name type="scientific">Zoogloea ramigera</name>
    <dbReference type="NCBI Taxonomy" id="350"/>
    <lineage>
        <taxon>Bacteria</taxon>
        <taxon>Pseudomonadati</taxon>
        <taxon>Pseudomonadota</taxon>
        <taxon>Betaproteobacteria</taxon>
        <taxon>Rhodocyclales</taxon>
        <taxon>Zoogloeaceae</taxon>
        <taxon>Zoogloea</taxon>
    </lineage>
</organism>
<sequence>MGSGEWEVGNPPPIPTSHSLFPKTNMLSIDFRQIAIVAGKEFWDRIRNRWVLAVALVFTAFALVIAYFGAAQQGAVGFRSIEVTIASLVSLVIYLIPLIALILGFDAVVGERERGSLDLLLTLPITRRELILGKYTGLAAALAFSTIAGFGAVGLILSPQLNLTALFHYAGFMFSAILLGLAFLSLAVMLSVFASDRTRASGLAIGTWFFFVLVFDLLILGMLVVTAGDYGGAVFPYLLLLNPADVFRVLNVFTLDEVRTLYGLATVFPEALSSPTILGGVMLAWIVGPLAIAIWRFER</sequence>
<dbReference type="AlphaFoldDB" id="A0A4Y4CVH5"/>
<feature type="transmembrane region" description="Helical" evidence="1">
    <location>
        <begin position="277"/>
        <end position="297"/>
    </location>
</feature>
<keyword evidence="3" id="KW-1185">Reference proteome</keyword>
<comment type="caution">
    <text evidence="2">The sequence shown here is derived from an EMBL/GenBank/DDBJ whole genome shotgun (WGS) entry which is preliminary data.</text>
</comment>
<gene>
    <name evidence="2" type="ORF">ZRA01_06630</name>
</gene>
<feature type="transmembrane region" description="Helical" evidence="1">
    <location>
        <begin position="83"/>
        <end position="105"/>
    </location>
</feature>